<dbReference type="EMBL" id="OU898277">
    <property type="protein sequence ID" value="CAG9830277.1"/>
    <property type="molecule type" value="Genomic_DNA"/>
</dbReference>
<dbReference type="SUPFAM" id="SSF48065">
    <property type="entry name" value="DBL homology domain (DH-domain)"/>
    <property type="match status" value="1"/>
</dbReference>
<dbReference type="InterPro" id="IPR008906">
    <property type="entry name" value="HATC_C_dom"/>
</dbReference>
<dbReference type="InterPro" id="IPR012337">
    <property type="entry name" value="RNaseH-like_sf"/>
</dbReference>
<dbReference type="InterPro" id="IPR025398">
    <property type="entry name" value="DUF4371"/>
</dbReference>
<dbReference type="Pfam" id="PF00621">
    <property type="entry name" value="RhoGEF"/>
    <property type="match status" value="1"/>
</dbReference>
<dbReference type="SMART" id="SM00597">
    <property type="entry name" value="ZnF_TTF"/>
    <property type="match status" value="1"/>
</dbReference>
<accession>A0A9N9SVI3</accession>
<dbReference type="Pfam" id="PF16652">
    <property type="entry name" value="PH_13"/>
    <property type="match status" value="1"/>
</dbReference>
<dbReference type="Pfam" id="PF05699">
    <property type="entry name" value="Dimer_Tnp_hAT"/>
    <property type="match status" value="1"/>
</dbReference>
<sequence>MKAYVTFCGKQLDSAALLQKLTENSTAFRDLVKKCQNNVATKGMPLSSFLIKPMQRITRYPLLINKILENTPDDHPDYKNLQEALTLAESFLNSINENVRLKENQDRLNWLQQCVQNDLNIVFNSETNKLGPRQLLHYGIFNKLKSNKELLGFLFNDFFMFVQATKSIGVQFTFQINENVSYKLYKQPILIQNLMVSRDSSDNIESGTDSNRVLNIQDDKNTYKIALLVHTVSECGLWMKRIESAKEMCSKMYTLNLQNKRKTHADACSSSSMSCTTSALTQVQVIPCSSQEEVDEELVSGHVPKTFEQSIWLPDFFDIVLLPKQPYVYPSSEGKKQKRKFQENWVTDPTLGFAFLGYSKKEDAVYCKPCFLFFNTGVGKGGHEAPGKLVSSGFRDWKKAKETFMKHSMTDYHKACVVSAEQFMMVMSGKQKDVHSQLHTQHAREREENRSALRPIIETILFCAEQELPLRGDEDSGPLTLEKPDKKDGKFRALLRFRACAGDENLKRHIINCGKNATYVSPEIQNEIIQTCSNLVTQEIVSRIQKSDCFAILADETMDISATEQLSICIRYVDYKNETPVIREDFVGFVPIYSQSAEHITKVILEKCNNLNLNLNKCVGQGYDGVATMSGHLTGVQTRIREKYPKARYFHCASHRLNLVLGDTFSNSCVRNCLGAIKEITNFFRNSTHANNILQHNINIHAADSKKKRLTRLCETRFVERHNSVLTFAELLHPIVVSLEEISQTPQKISSSAASFLATVGKSDFIVSLFVCEKLFSLTLPLSVSLQEKNLDMVSTINHAETLLESLKSMRNNAMNDFRDMFTSAETLSREIFECPLAIPRLISRQPHRSNPETNSIKDYFRVTMYIPCVDSLIQNLTERFLANEDILSSFQILLPGFTSPEKVNLLENLTQYFEGNLSLAAVKAEYILWCNSTKGELKKETEVLKVLELCDKTYYRTIHYLLTVLATMPVTTCSVERTFSTMKRVKSVHRSLMSDKKLSALVMVATHRDINIKPDHIIDKMAGAKKRRLLL</sequence>
<gene>
    <name evidence="2" type="ORF">DIABBA_LOCUS3996</name>
</gene>
<dbReference type="SUPFAM" id="SSF53098">
    <property type="entry name" value="Ribonuclease H-like"/>
    <property type="match status" value="1"/>
</dbReference>
<dbReference type="Gene3D" id="1.20.900.10">
    <property type="entry name" value="Dbl homology (DH) domain"/>
    <property type="match status" value="1"/>
</dbReference>
<dbReference type="InterPro" id="IPR001849">
    <property type="entry name" value="PH_domain"/>
</dbReference>
<evidence type="ECO:0000313" key="3">
    <source>
        <dbReference type="Proteomes" id="UP001153709"/>
    </source>
</evidence>
<keyword evidence="3" id="KW-1185">Reference proteome</keyword>
<dbReference type="AlphaFoldDB" id="A0A9N9SVI3"/>
<dbReference type="InterPro" id="IPR035899">
    <property type="entry name" value="DBL_dom_sf"/>
</dbReference>
<evidence type="ECO:0000313" key="2">
    <source>
        <dbReference type="EMBL" id="CAG9830277.1"/>
    </source>
</evidence>
<dbReference type="InterPro" id="IPR011993">
    <property type="entry name" value="PH-like_dom_sf"/>
</dbReference>
<dbReference type="Pfam" id="PF14291">
    <property type="entry name" value="DUF4371"/>
    <property type="match status" value="1"/>
</dbReference>
<dbReference type="CDD" id="cd00160">
    <property type="entry name" value="RhoGEF"/>
    <property type="match status" value="1"/>
</dbReference>
<organism evidence="2 3">
    <name type="scientific">Diabrotica balteata</name>
    <name type="common">Banded cucumber beetle</name>
    <dbReference type="NCBI Taxonomy" id="107213"/>
    <lineage>
        <taxon>Eukaryota</taxon>
        <taxon>Metazoa</taxon>
        <taxon>Ecdysozoa</taxon>
        <taxon>Arthropoda</taxon>
        <taxon>Hexapoda</taxon>
        <taxon>Insecta</taxon>
        <taxon>Pterygota</taxon>
        <taxon>Neoptera</taxon>
        <taxon>Endopterygota</taxon>
        <taxon>Coleoptera</taxon>
        <taxon>Polyphaga</taxon>
        <taxon>Cucujiformia</taxon>
        <taxon>Chrysomeloidea</taxon>
        <taxon>Chrysomelidae</taxon>
        <taxon>Galerucinae</taxon>
        <taxon>Diabroticina</taxon>
        <taxon>Diabroticites</taxon>
        <taxon>Diabrotica</taxon>
    </lineage>
</organism>
<reference evidence="2" key="1">
    <citation type="submission" date="2022-01" db="EMBL/GenBank/DDBJ databases">
        <authorList>
            <person name="King R."/>
        </authorList>
    </citation>
    <scope>NUCLEOTIDE SEQUENCE</scope>
</reference>
<feature type="domain" description="DH" evidence="1">
    <location>
        <begin position="1"/>
        <end position="98"/>
    </location>
</feature>
<dbReference type="InterPro" id="IPR006580">
    <property type="entry name" value="Znf_TTF"/>
</dbReference>
<dbReference type="GO" id="GO:0046983">
    <property type="term" value="F:protein dimerization activity"/>
    <property type="evidence" value="ECO:0007669"/>
    <property type="project" value="InterPro"/>
</dbReference>
<dbReference type="PANTHER" id="PTHR46289:SF14">
    <property type="entry name" value="DUF4371 DOMAIN-CONTAINING PROTEIN"/>
    <property type="match status" value="1"/>
</dbReference>
<dbReference type="PANTHER" id="PTHR46289">
    <property type="entry name" value="52 KDA REPRESSOR OF THE INHIBITOR OF THE PROTEIN KINASE-LIKE PROTEIN-RELATED"/>
    <property type="match status" value="1"/>
</dbReference>
<protein>
    <recommendedName>
        <fullName evidence="1">DH domain-containing protein</fullName>
    </recommendedName>
</protein>
<dbReference type="PROSITE" id="PS50010">
    <property type="entry name" value="DH_2"/>
    <property type="match status" value="1"/>
</dbReference>
<evidence type="ECO:0000259" key="1">
    <source>
        <dbReference type="PROSITE" id="PS50010"/>
    </source>
</evidence>
<dbReference type="InterPro" id="IPR000219">
    <property type="entry name" value="DH_dom"/>
</dbReference>
<dbReference type="Proteomes" id="UP001153709">
    <property type="component" value="Chromosome 2"/>
</dbReference>
<name>A0A9N9SVI3_DIABA</name>
<dbReference type="SUPFAM" id="SSF50729">
    <property type="entry name" value="PH domain-like"/>
    <property type="match status" value="1"/>
</dbReference>
<dbReference type="InterPro" id="IPR052958">
    <property type="entry name" value="IFN-induced_PKR_regulator"/>
</dbReference>
<dbReference type="Gene3D" id="2.30.29.30">
    <property type="entry name" value="Pleckstrin-homology domain (PH domain)/Phosphotyrosine-binding domain (PTB)"/>
    <property type="match status" value="1"/>
</dbReference>
<proteinExistence type="predicted"/>
<dbReference type="GO" id="GO:0005085">
    <property type="term" value="F:guanyl-nucleotide exchange factor activity"/>
    <property type="evidence" value="ECO:0007669"/>
    <property type="project" value="InterPro"/>
</dbReference>